<name>A0A512BRZ0_9HYPH</name>
<keyword evidence="2" id="KW-1185">Reference proteome</keyword>
<evidence type="ECO:0000313" key="2">
    <source>
        <dbReference type="Proteomes" id="UP000321085"/>
    </source>
</evidence>
<gene>
    <name evidence="1" type="ORF">MAE02_23600</name>
</gene>
<accession>A0A512BRZ0</accession>
<dbReference type="EMBL" id="BJYU01000027">
    <property type="protein sequence ID" value="GEO14664.1"/>
    <property type="molecule type" value="Genomic_DNA"/>
</dbReference>
<sequence length="71" mass="7450">MPIDEEEPVEGADMLGCMADEPVEVEPDPDAVGRSVEPEGWVCAKAGAAKAVATRQAAICFFSIDSSPEVQ</sequence>
<protein>
    <submittedName>
        <fullName evidence="1">Uncharacterized protein</fullName>
    </submittedName>
</protein>
<dbReference type="AlphaFoldDB" id="A0A512BRZ0"/>
<reference evidence="1 2" key="1">
    <citation type="submission" date="2019-07" db="EMBL/GenBank/DDBJ databases">
        <title>Whole genome shotgun sequence of Microvirga aerophila NBRC 106136.</title>
        <authorList>
            <person name="Hosoyama A."/>
            <person name="Uohara A."/>
            <person name="Ohji S."/>
            <person name="Ichikawa N."/>
        </authorList>
    </citation>
    <scope>NUCLEOTIDE SEQUENCE [LARGE SCALE GENOMIC DNA]</scope>
    <source>
        <strain evidence="1 2">NBRC 106136</strain>
    </source>
</reference>
<organism evidence="1 2">
    <name type="scientific">Microvirga aerophila</name>
    <dbReference type="NCBI Taxonomy" id="670291"/>
    <lineage>
        <taxon>Bacteria</taxon>
        <taxon>Pseudomonadati</taxon>
        <taxon>Pseudomonadota</taxon>
        <taxon>Alphaproteobacteria</taxon>
        <taxon>Hyphomicrobiales</taxon>
        <taxon>Methylobacteriaceae</taxon>
        <taxon>Microvirga</taxon>
    </lineage>
</organism>
<proteinExistence type="predicted"/>
<evidence type="ECO:0000313" key="1">
    <source>
        <dbReference type="EMBL" id="GEO14664.1"/>
    </source>
</evidence>
<comment type="caution">
    <text evidence="1">The sequence shown here is derived from an EMBL/GenBank/DDBJ whole genome shotgun (WGS) entry which is preliminary data.</text>
</comment>
<dbReference type="Proteomes" id="UP000321085">
    <property type="component" value="Unassembled WGS sequence"/>
</dbReference>